<dbReference type="InterPro" id="IPR001322">
    <property type="entry name" value="Lamin_tail_dom"/>
</dbReference>
<sequence>MSKIEKNIRELLLEILAKLSEGGVKSKNEIDNFWLKLNQLQARSQVEIRHIQFQGEGDPFDEHIVLHNRGELTINISGWRIEAGSPDQTFIFPEGSFLLPDESLNVETLGNGQFSFDSNQPIWNNRGDVARLIDAQGALISSFAYGNKAHQYVTISHIHVDGKKYRTEGDEFVELINLSEHRIDLDGWQLEALGNRSRFVFPFGAKLEAFTGIKVFTQKSPLEADEYSFDSTVAIWNNQSGGCRLLDYQNSEVSSYHY</sequence>
<dbReference type="PROSITE" id="PS51841">
    <property type="entry name" value="LTD"/>
    <property type="match status" value="1"/>
</dbReference>
<evidence type="ECO:0000313" key="3">
    <source>
        <dbReference type="Proteomes" id="UP001238540"/>
    </source>
</evidence>
<dbReference type="Pfam" id="PF00932">
    <property type="entry name" value="LTD"/>
    <property type="match status" value="2"/>
</dbReference>
<evidence type="ECO:0000313" key="2">
    <source>
        <dbReference type="EMBL" id="MDN3610586.1"/>
    </source>
</evidence>
<keyword evidence="3" id="KW-1185">Reference proteome</keyword>
<evidence type="ECO:0000259" key="1">
    <source>
        <dbReference type="PROSITE" id="PS51841"/>
    </source>
</evidence>
<gene>
    <name evidence="2" type="ORF">QWZ16_12815</name>
</gene>
<dbReference type="InterPro" id="IPR036415">
    <property type="entry name" value="Lamin_tail_dom_sf"/>
</dbReference>
<dbReference type="Gene3D" id="2.60.40.1260">
    <property type="entry name" value="Lamin Tail domain"/>
    <property type="match status" value="2"/>
</dbReference>
<dbReference type="Proteomes" id="UP001238540">
    <property type="component" value="Unassembled WGS sequence"/>
</dbReference>
<dbReference type="RefSeq" id="WP_076585368.1">
    <property type="nucleotide sequence ID" value="NZ_JABEYA020000001.1"/>
</dbReference>
<accession>A0ABT8BTV0</accession>
<proteinExistence type="predicted"/>
<protein>
    <submittedName>
        <fullName evidence="2">Lamin tail domain-containing protein</fullName>
    </submittedName>
</protein>
<organism evidence="2 3">
    <name type="scientific">Vibrio ostreicida</name>
    <dbReference type="NCBI Taxonomy" id="526588"/>
    <lineage>
        <taxon>Bacteria</taxon>
        <taxon>Pseudomonadati</taxon>
        <taxon>Pseudomonadota</taxon>
        <taxon>Gammaproteobacteria</taxon>
        <taxon>Vibrionales</taxon>
        <taxon>Vibrionaceae</taxon>
        <taxon>Vibrio</taxon>
    </lineage>
</organism>
<comment type="caution">
    <text evidence="2">The sequence shown here is derived from an EMBL/GenBank/DDBJ whole genome shotgun (WGS) entry which is preliminary data.</text>
</comment>
<dbReference type="SUPFAM" id="SSF74853">
    <property type="entry name" value="Lamin A/C globular tail domain"/>
    <property type="match status" value="2"/>
</dbReference>
<dbReference type="EMBL" id="JAUFQC010000001">
    <property type="protein sequence ID" value="MDN3610586.1"/>
    <property type="molecule type" value="Genomic_DNA"/>
</dbReference>
<reference evidence="3" key="1">
    <citation type="journal article" date="2019" name="Int. J. Syst. Evol. Microbiol.">
        <title>The Global Catalogue of Microorganisms (GCM) 10K type strain sequencing project: providing services to taxonomists for standard genome sequencing and annotation.</title>
        <authorList>
            <consortium name="The Broad Institute Genomics Platform"/>
            <consortium name="The Broad Institute Genome Sequencing Center for Infectious Disease"/>
            <person name="Wu L."/>
            <person name="Ma J."/>
        </authorList>
    </citation>
    <scope>NUCLEOTIDE SEQUENCE [LARGE SCALE GENOMIC DNA]</scope>
    <source>
        <strain evidence="3">CECT 7398</strain>
    </source>
</reference>
<feature type="domain" description="LTD" evidence="1">
    <location>
        <begin position="141"/>
        <end position="258"/>
    </location>
</feature>
<name>A0ABT8BTV0_9VIBR</name>